<feature type="domain" description="BURP" evidence="2">
    <location>
        <begin position="192"/>
        <end position="403"/>
    </location>
</feature>
<reference evidence="3 4" key="1">
    <citation type="journal article" date="2015" name="Proc. Natl. Acad. Sci. U.S.A.">
        <title>The resurrection genome of Boea hygrometrica: A blueprint for survival of dehydration.</title>
        <authorList>
            <person name="Xiao L."/>
            <person name="Yang G."/>
            <person name="Zhang L."/>
            <person name="Yang X."/>
            <person name="Zhao S."/>
            <person name="Ji Z."/>
            <person name="Zhou Q."/>
            <person name="Hu M."/>
            <person name="Wang Y."/>
            <person name="Chen M."/>
            <person name="Xu Y."/>
            <person name="Jin H."/>
            <person name="Xiao X."/>
            <person name="Hu G."/>
            <person name="Bao F."/>
            <person name="Hu Y."/>
            <person name="Wan P."/>
            <person name="Li L."/>
            <person name="Deng X."/>
            <person name="Kuang T."/>
            <person name="Xiang C."/>
            <person name="Zhu J.K."/>
            <person name="Oliver M.J."/>
            <person name="He Y."/>
        </authorList>
    </citation>
    <scope>NUCLEOTIDE SEQUENCE [LARGE SCALE GENOMIC DNA]</scope>
    <source>
        <strain evidence="4">cv. XS01</strain>
    </source>
</reference>
<organism evidence="3 4">
    <name type="scientific">Dorcoceras hygrometricum</name>
    <dbReference type="NCBI Taxonomy" id="472368"/>
    <lineage>
        <taxon>Eukaryota</taxon>
        <taxon>Viridiplantae</taxon>
        <taxon>Streptophyta</taxon>
        <taxon>Embryophyta</taxon>
        <taxon>Tracheophyta</taxon>
        <taxon>Spermatophyta</taxon>
        <taxon>Magnoliopsida</taxon>
        <taxon>eudicotyledons</taxon>
        <taxon>Gunneridae</taxon>
        <taxon>Pentapetalae</taxon>
        <taxon>asterids</taxon>
        <taxon>lamiids</taxon>
        <taxon>Lamiales</taxon>
        <taxon>Gesneriaceae</taxon>
        <taxon>Didymocarpoideae</taxon>
        <taxon>Trichosporeae</taxon>
        <taxon>Loxocarpinae</taxon>
        <taxon>Dorcoceras</taxon>
    </lineage>
</organism>
<feature type="region of interest" description="Disordered" evidence="1">
    <location>
        <begin position="128"/>
        <end position="151"/>
    </location>
</feature>
<evidence type="ECO:0000313" key="3">
    <source>
        <dbReference type="EMBL" id="KZV51135.1"/>
    </source>
</evidence>
<evidence type="ECO:0000256" key="1">
    <source>
        <dbReference type="SAM" id="MobiDB-lite"/>
    </source>
</evidence>
<feature type="region of interest" description="Disordered" evidence="1">
    <location>
        <begin position="1"/>
        <end position="54"/>
    </location>
</feature>
<dbReference type="PROSITE" id="PS51277">
    <property type="entry name" value="BURP"/>
    <property type="match status" value="1"/>
</dbReference>
<dbReference type="AlphaFoldDB" id="A0A2Z7CXQ4"/>
<dbReference type="InterPro" id="IPR004873">
    <property type="entry name" value="BURP_dom"/>
</dbReference>
<dbReference type="InterPro" id="IPR044816">
    <property type="entry name" value="BURP"/>
</dbReference>
<proteinExistence type="predicted"/>
<gene>
    <name evidence="3" type="ORF">F511_06199</name>
</gene>
<keyword evidence="4" id="KW-1185">Reference proteome</keyword>
<feature type="compositionally biased region" description="Polar residues" evidence="1">
    <location>
        <begin position="32"/>
        <end position="50"/>
    </location>
</feature>
<evidence type="ECO:0000259" key="2">
    <source>
        <dbReference type="PROSITE" id="PS51277"/>
    </source>
</evidence>
<dbReference type="EMBL" id="KQ991968">
    <property type="protein sequence ID" value="KZV51135.1"/>
    <property type="molecule type" value="Genomic_DNA"/>
</dbReference>
<feature type="compositionally biased region" description="Low complexity" evidence="1">
    <location>
        <begin position="132"/>
        <end position="143"/>
    </location>
</feature>
<accession>A0A2Z7CXQ4</accession>
<dbReference type="Proteomes" id="UP000250235">
    <property type="component" value="Unassembled WGS sequence"/>
</dbReference>
<sequence>MAKSLRVGELLGQSQRENEDGVQKGLAKLSESAKNSTPELSSSPRPTTSGLKIDREIRGLKRGFQRYQPCSKQSSRSPEVEKNVWSVEEVYWNSVLPNSPMPKAVKDLLYPAEWGEDKSTGVIVGHGGVGVQTGKPGRHTNVGVGKGGVNVGTHTKNGKPVYVGVHPGGNPFVYLYAASETQLHHDPNIALFFLQKDLAAGKKMNINFYKTRNGATVLPRKVADSIPFSSHKLPEIFSKFSVDPKSIEAEIMKKTIQECEDETTVKGEEKMCATSLESMIDFSTSKLGKHVEAISTEAEKGGKVKEYSILGVKKMSRGDAVVACHKQAYTYAVFYCHKTETTVAYEVSMVAEDGSKAKAAAVCHLDTAAWNPKHLAFQVLKVRPGSVPVCHFLPSDHVVWVPKN</sequence>
<name>A0A2Z7CXQ4_9LAMI</name>
<dbReference type="PANTHER" id="PTHR31236">
    <property type="entry name" value="BURP DOMAIN PROTEIN USPL1-LIKE"/>
    <property type="match status" value="1"/>
</dbReference>
<protein>
    <submittedName>
        <fullName evidence="3">Rd22-c protein</fullName>
    </submittedName>
</protein>
<dbReference type="Pfam" id="PF03181">
    <property type="entry name" value="BURP"/>
    <property type="match status" value="1"/>
</dbReference>
<evidence type="ECO:0000313" key="4">
    <source>
        <dbReference type="Proteomes" id="UP000250235"/>
    </source>
</evidence>
<dbReference type="OrthoDB" id="904896at2759"/>
<dbReference type="PANTHER" id="PTHR31236:SF2">
    <property type="entry name" value="BURP DOMAIN PROTEIN RD22"/>
    <property type="match status" value="1"/>
</dbReference>
<dbReference type="SMART" id="SM01045">
    <property type="entry name" value="BURP"/>
    <property type="match status" value="1"/>
</dbReference>